<protein>
    <submittedName>
        <fullName evidence="3">PGF-CTERM sorting domain-containing protein</fullName>
    </submittedName>
</protein>
<feature type="region of interest" description="Disordered" evidence="2">
    <location>
        <begin position="354"/>
        <end position="404"/>
    </location>
</feature>
<comment type="caution">
    <text evidence="3">The sequence shown here is derived from an EMBL/GenBank/DDBJ whole genome shotgun (WGS) entry which is preliminary data.</text>
</comment>
<evidence type="ECO:0000256" key="2">
    <source>
        <dbReference type="SAM" id="MobiDB-lite"/>
    </source>
</evidence>
<dbReference type="GO" id="GO:0030115">
    <property type="term" value="C:S-layer"/>
    <property type="evidence" value="ECO:0007669"/>
    <property type="project" value="UniProtKB-SubCell"/>
</dbReference>
<dbReference type="NCBIfam" id="TIGR04126">
    <property type="entry name" value="PGF_CTERM"/>
    <property type="match status" value="1"/>
</dbReference>
<dbReference type="RefSeq" id="WP_220619481.1">
    <property type="nucleotide sequence ID" value="NZ_RKLR01000007.1"/>
</dbReference>
<evidence type="ECO:0000313" key="3">
    <source>
        <dbReference type="EMBL" id="MBX0324526.1"/>
    </source>
</evidence>
<dbReference type="Proteomes" id="UP001430377">
    <property type="component" value="Unassembled WGS sequence"/>
</dbReference>
<keyword evidence="1" id="KW-0732">Signal</keyword>
<dbReference type="EMBL" id="RKLR01000007">
    <property type="protein sequence ID" value="MBX0324526.1"/>
    <property type="molecule type" value="Genomic_DNA"/>
</dbReference>
<feature type="compositionally biased region" description="Low complexity" evidence="2">
    <location>
        <begin position="357"/>
        <end position="381"/>
    </location>
</feature>
<sequence length="427" mass="45013">MPLHRRSLLAALALSPVAVRRVGATERRSLAVDWRTTVGDAGLLDSARVDGQTLLLTDHADRTATLHAVDDDGSSVWSRQFDDVPSPETVTGTDDGGVLAAGRTGRDDQMMVARLTADGTLSWRHRVSVGYHDQKTGVQPLDGDRVALVSNSIGTHAVSARLQCLDASGTVRWDHTRDGFAATIADVVDGDLVAGGYAFESAFGGWLDRIDADGRRVWSHRWPEEYTDAAQFGPGGGVAAAGVYEDDGTDAWRISYLSADGRIQREWRHNFAGDDRASPGAALRLADGSAVFVGERDESARVRLLRTGPQGSPDTVTLEPFDAAVAPHDLFPVDGGVLLTGDFESASDGGSWVVRLGDAGTPTGTATRTRTTRTGTDTEVTPYPPPPTDVTETTTGDSGPGFGPLAALAGLGAASLARLRNGEKDAD</sequence>
<dbReference type="InterPro" id="IPR026371">
    <property type="entry name" value="PGF_CTERM"/>
</dbReference>
<proteinExistence type="predicted"/>
<name>A0AAW4PV73_9EURY</name>
<evidence type="ECO:0000256" key="1">
    <source>
        <dbReference type="ARBA" id="ARBA00022729"/>
    </source>
</evidence>
<keyword evidence="4" id="KW-1185">Reference proteome</keyword>
<accession>A0AAW4PV73</accession>
<dbReference type="InterPro" id="IPR011047">
    <property type="entry name" value="Quinoprotein_ADH-like_sf"/>
</dbReference>
<dbReference type="GO" id="GO:0005886">
    <property type="term" value="C:plasma membrane"/>
    <property type="evidence" value="ECO:0007669"/>
    <property type="project" value="UniProtKB-SubCell"/>
</dbReference>
<gene>
    <name evidence="3" type="ORF">EGH21_15965</name>
</gene>
<dbReference type="AlphaFoldDB" id="A0AAW4PV73"/>
<dbReference type="SUPFAM" id="SSF50998">
    <property type="entry name" value="Quinoprotein alcohol dehydrogenase-like"/>
    <property type="match status" value="1"/>
</dbReference>
<organism evidence="3 4">
    <name type="scientific">Haloarcula rubra</name>
    <dbReference type="NCBI Taxonomy" id="2487747"/>
    <lineage>
        <taxon>Archaea</taxon>
        <taxon>Methanobacteriati</taxon>
        <taxon>Methanobacteriota</taxon>
        <taxon>Stenosarchaea group</taxon>
        <taxon>Halobacteria</taxon>
        <taxon>Halobacteriales</taxon>
        <taxon>Haloarculaceae</taxon>
        <taxon>Haloarcula</taxon>
    </lineage>
</organism>
<reference evidence="3 4" key="1">
    <citation type="submission" date="2021-06" db="EMBL/GenBank/DDBJ databases">
        <title>Halomicroarcula sp. a new haloarchaeum isolated from saline soil.</title>
        <authorList>
            <person name="Duran-Viseras A."/>
            <person name="Sanchez-Porro C."/>
            <person name="Ventosa A."/>
        </authorList>
    </citation>
    <scope>NUCLEOTIDE SEQUENCE [LARGE SCALE GENOMIC DNA]</scope>
    <source>
        <strain evidence="3 4">F13</strain>
    </source>
</reference>
<evidence type="ECO:0000313" key="4">
    <source>
        <dbReference type="Proteomes" id="UP001430377"/>
    </source>
</evidence>